<dbReference type="Pfam" id="PF00563">
    <property type="entry name" value="EAL"/>
    <property type="match status" value="1"/>
</dbReference>
<dbReference type="FunFam" id="3.30.70.270:FF:000001">
    <property type="entry name" value="Diguanylate cyclase domain protein"/>
    <property type="match status" value="1"/>
</dbReference>
<dbReference type="FunFam" id="3.20.20.450:FF:000001">
    <property type="entry name" value="Cyclic di-GMP phosphodiesterase yahA"/>
    <property type="match status" value="1"/>
</dbReference>
<dbReference type="PROSITE" id="PS50113">
    <property type="entry name" value="PAC"/>
    <property type="match status" value="2"/>
</dbReference>
<dbReference type="InterPro" id="IPR000014">
    <property type="entry name" value="PAS"/>
</dbReference>
<feature type="domain" description="PAS" evidence="2">
    <location>
        <begin position="37"/>
        <end position="93"/>
    </location>
</feature>
<dbReference type="Gene3D" id="3.30.450.20">
    <property type="entry name" value="PAS domain"/>
    <property type="match status" value="2"/>
</dbReference>
<feature type="domain" description="EAL" evidence="4">
    <location>
        <begin position="449"/>
        <end position="700"/>
    </location>
</feature>
<dbReference type="SMART" id="SM00052">
    <property type="entry name" value="EAL"/>
    <property type="match status" value="1"/>
</dbReference>
<dbReference type="InterPro" id="IPR035965">
    <property type="entry name" value="PAS-like_dom_sf"/>
</dbReference>
<dbReference type="InterPro" id="IPR000160">
    <property type="entry name" value="GGDEF_dom"/>
</dbReference>
<dbReference type="Gene3D" id="3.30.70.270">
    <property type="match status" value="1"/>
</dbReference>
<dbReference type="InterPro" id="IPR052155">
    <property type="entry name" value="Biofilm_reg_signaling"/>
</dbReference>
<reference evidence="6 7" key="1">
    <citation type="submission" date="2017-06" db="EMBL/GenBank/DDBJ databases">
        <authorList>
            <person name="Kim H.J."/>
            <person name="Triplett B.A."/>
        </authorList>
    </citation>
    <scope>NUCLEOTIDE SEQUENCE [LARGE SCALE GENOMIC DNA]</scope>
    <source>
        <strain evidence="6 7">U15</strain>
    </source>
</reference>
<dbReference type="AlphaFoldDB" id="A0A239C2E2"/>
<evidence type="ECO:0000256" key="1">
    <source>
        <dbReference type="ARBA" id="ARBA00051114"/>
    </source>
</evidence>
<evidence type="ECO:0000259" key="2">
    <source>
        <dbReference type="PROSITE" id="PS50112"/>
    </source>
</evidence>
<dbReference type="GO" id="GO:0006355">
    <property type="term" value="P:regulation of DNA-templated transcription"/>
    <property type="evidence" value="ECO:0007669"/>
    <property type="project" value="InterPro"/>
</dbReference>
<evidence type="ECO:0000313" key="7">
    <source>
        <dbReference type="Proteomes" id="UP000198284"/>
    </source>
</evidence>
<dbReference type="InterPro" id="IPR013767">
    <property type="entry name" value="PAS_fold"/>
</dbReference>
<dbReference type="InterPro" id="IPR000700">
    <property type="entry name" value="PAS-assoc_C"/>
</dbReference>
<dbReference type="InterPro" id="IPR001633">
    <property type="entry name" value="EAL_dom"/>
</dbReference>
<dbReference type="CDD" id="cd00130">
    <property type="entry name" value="PAS"/>
    <property type="match status" value="2"/>
</dbReference>
<dbReference type="RefSeq" id="WP_217900116.1">
    <property type="nucleotide sequence ID" value="NZ_FZOT01000001.1"/>
</dbReference>
<feature type="domain" description="PAS" evidence="2">
    <location>
        <begin position="148"/>
        <end position="189"/>
    </location>
</feature>
<dbReference type="PROSITE" id="PS50112">
    <property type="entry name" value="PAS"/>
    <property type="match status" value="2"/>
</dbReference>
<dbReference type="GO" id="GO:0071732">
    <property type="term" value="P:cellular response to nitric oxide"/>
    <property type="evidence" value="ECO:0007669"/>
    <property type="project" value="UniProtKB-ARBA"/>
</dbReference>
<dbReference type="GO" id="GO:0071111">
    <property type="term" value="F:cyclic-guanylate-specific phosphodiesterase activity"/>
    <property type="evidence" value="ECO:0007669"/>
    <property type="project" value="UniProtKB-EC"/>
</dbReference>
<gene>
    <name evidence="6" type="ORF">SAMN06265795_101197</name>
</gene>
<dbReference type="SUPFAM" id="SSF55073">
    <property type="entry name" value="Nucleotide cyclase"/>
    <property type="match status" value="1"/>
</dbReference>
<dbReference type="Pfam" id="PF08447">
    <property type="entry name" value="PAS_3"/>
    <property type="match status" value="1"/>
</dbReference>
<dbReference type="SUPFAM" id="SSF141868">
    <property type="entry name" value="EAL domain-like"/>
    <property type="match status" value="1"/>
</dbReference>
<evidence type="ECO:0000259" key="4">
    <source>
        <dbReference type="PROSITE" id="PS50883"/>
    </source>
</evidence>
<dbReference type="SMART" id="SM00091">
    <property type="entry name" value="PAS"/>
    <property type="match status" value="2"/>
</dbReference>
<dbReference type="PANTHER" id="PTHR44757">
    <property type="entry name" value="DIGUANYLATE CYCLASE DGCP"/>
    <property type="match status" value="1"/>
</dbReference>
<accession>A0A239C2E2</accession>
<dbReference type="Pfam" id="PF00989">
    <property type="entry name" value="PAS"/>
    <property type="match status" value="1"/>
</dbReference>
<feature type="domain" description="PAC" evidence="3">
    <location>
        <begin position="96"/>
        <end position="147"/>
    </location>
</feature>
<feature type="domain" description="GGDEF" evidence="5">
    <location>
        <begin position="307"/>
        <end position="440"/>
    </location>
</feature>
<dbReference type="EMBL" id="FZOT01000001">
    <property type="protein sequence ID" value="SNS13801.1"/>
    <property type="molecule type" value="Genomic_DNA"/>
</dbReference>
<dbReference type="Pfam" id="PF00990">
    <property type="entry name" value="GGDEF"/>
    <property type="match status" value="1"/>
</dbReference>
<dbReference type="NCBIfam" id="TIGR00254">
    <property type="entry name" value="GGDEF"/>
    <property type="match status" value="1"/>
</dbReference>
<proteinExistence type="predicted"/>
<organism evidence="6 7">
    <name type="scientific">Noviherbaspirillum humi</name>
    <dbReference type="NCBI Taxonomy" id="1688639"/>
    <lineage>
        <taxon>Bacteria</taxon>
        <taxon>Pseudomonadati</taxon>
        <taxon>Pseudomonadota</taxon>
        <taxon>Betaproteobacteria</taxon>
        <taxon>Burkholderiales</taxon>
        <taxon>Oxalobacteraceae</taxon>
        <taxon>Noviherbaspirillum</taxon>
    </lineage>
</organism>
<dbReference type="SMART" id="SM00086">
    <property type="entry name" value="PAC"/>
    <property type="match status" value="2"/>
</dbReference>
<dbReference type="InterPro" id="IPR001610">
    <property type="entry name" value="PAC"/>
</dbReference>
<protein>
    <submittedName>
        <fullName evidence="6">PAS domain S-box-containing protein/diguanylate cyclase (GGDEF) domain-containing protein</fullName>
    </submittedName>
</protein>
<dbReference type="CDD" id="cd01949">
    <property type="entry name" value="GGDEF"/>
    <property type="match status" value="1"/>
</dbReference>
<feature type="domain" description="PAC" evidence="3">
    <location>
        <begin position="223"/>
        <end position="275"/>
    </location>
</feature>
<dbReference type="CDD" id="cd01948">
    <property type="entry name" value="EAL"/>
    <property type="match status" value="1"/>
</dbReference>
<dbReference type="InterPro" id="IPR013655">
    <property type="entry name" value="PAS_fold_3"/>
</dbReference>
<dbReference type="PROSITE" id="PS50887">
    <property type="entry name" value="GGDEF"/>
    <property type="match status" value="1"/>
</dbReference>
<dbReference type="InterPro" id="IPR043128">
    <property type="entry name" value="Rev_trsase/Diguanyl_cyclase"/>
</dbReference>
<keyword evidence="7" id="KW-1185">Reference proteome</keyword>
<dbReference type="NCBIfam" id="TIGR00229">
    <property type="entry name" value="sensory_box"/>
    <property type="match status" value="2"/>
</dbReference>
<evidence type="ECO:0000259" key="5">
    <source>
        <dbReference type="PROSITE" id="PS50887"/>
    </source>
</evidence>
<dbReference type="InterPro" id="IPR035919">
    <property type="entry name" value="EAL_sf"/>
</dbReference>
<dbReference type="PANTHER" id="PTHR44757:SF2">
    <property type="entry name" value="BIOFILM ARCHITECTURE MAINTENANCE PROTEIN MBAA"/>
    <property type="match status" value="1"/>
</dbReference>
<evidence type="ECO:0000313" key="6">
    <source>
        <dbReference type="EMBL" id="SNS13801.1"/>
    </source>
</evidence>
<comment type="catalytic activity">
    <reaction evidence="1">
        <text>3',3'-c-di-GMP + H2O = 5'-phosphoguanylyl(3'-&gt;5')guanosine + H(+)</text>
        <dbReference type="Rhea" id="RHEA:24902"/>
        <dbReference type="ChEBI" id="CHEBI:15377"/>
        <dbReference type="ChEBI" id="CHEBI:15378"/>
        <dbReference type="ChEBI" id="CHEBI:58754"/>
        <dbReference type="ChEBI" id="CHEBI:58805"/>
        <dbReference type="EC" id="3.1.4.52"/>
    </reaction>
    <physiologicalReaction direction="left-to-right" evidence="1">
        <dbReference type="Rhea" id="RHEA:24903"/>
    </physiologicalReaction>
</comment>
<dbReference type="Proteomes" id="UP000198284">
    <property type="component" value="Unassembled WGS sequence"/>
</dbReference>
<sequence length="700" mass="78222">MVNTTPALAASTGALDGDAGMLGNLLANFDGLVYRCLIDDSWTMIFMSQGCEALTGYLAEDFLANQVIAYEDVIHPDDRIHVRDGIYAALETNRRFSIEYRIRRRDGTVHWVWERGIGVREGNAYVALDGYIQDITQRKANEHALAEAERRFRSIFENSIEGIFQSTPDKGYLAVNPALARMYGYETPQEMMLNLRHLDRQLYVDPRRRAEFLALMNTQDGVMNFESEVYRRDGSIIWISENARTVRGAASEILFFEGTVIDITQRKLYEERIRHQATHDALTGLPNRNLMHDRLQQAILHASRAGSLAAVAFIDLDQFKFINDSLGHPAGDMLLKIVASRLTSCMRASDTVARQGGDEFVLVLHNHPSEASITDTVQRLLEAVAAPWSANGIELHVTCSIGISIYPNDGLDAETLLRNADAAMYRAKELGRNNFAFFSAEMSVNATERLGMLSRLRNALQRNEFLLHYQPKVCLKTGRLVGAEALLRWHNGSHGPIPPGRFIPLAEESGLIVEIGEWVLRSACRQAVAWQRAGAPPLPIAVNLSPRQLLRDDLLDVVEQALRDTGLDPACLELEITETVIMRDVEKSLHTLHRLKQLGIGIAIDDFGTGYSSLNYLKRLPVDKLKIDRSFVSDITTDPDDAAITRAVISLAHILNLKVVAEGVETEAQHRFLLENGCDEVQGYYFGKPMAHQDFAALLA</sequence>
<name>A0A239C2E2_9BURK</name>
<dbReference type="InterPro" id="IPR029787">
    <property type="entry name" value="Nucleotide_cyclase"/>
</dbReference>
<dbReference type="SMART" id="SM00267">
    <property type="entry name" value="GGDEF"/>
    <property type="match status" value="1"/>
</dbReference>
<dbReference type="SUPFAM" id="SSF55785">
    <property type="entry name" value="PYP-like sensor domain (PAS domain)"/>
    <property type="match status" value="2"/>
</dbReference>
<dbReference type="Gene3D" id="3.20.20.450">
    <property type="entry name" value="EAL domain"/>
    <property type="match status" value="1"/>
</dbReference>
<evidence type="ECO:0000259" key="3">
    <source>
        <dbReference type="PROSITE" id="PS50113"/>
    </source>
</evidence>
<dbReference type="PROSITE" id="PS50883">
    <property type="entry name" value="EAL"/>
    <property type="match status" value="1"/>
</dbReference>